<feature type="compositionally biased region" description="Pro residues" evidence="1">
    <location>
        <begin position="90"/>
        <end position="108"/>
    </location>
</feature>
<dbReference type="RefSeq" id="WP_010048077.1">
    <property type="nucleotide sequence ID" value="NZ_CP025958.1"/>
</dbReference>
<protein>
    <submittedName>
        <fullName evidence="2">Uncharacterized protein</fullName>
    </submittedName>
</protein>
<proteinExistence type="predicted"/>
<accession>A0A2Z3H256</accession>
<reference evidence="2 3" key="1">
    <citation type="submission" date="2018-01" db="EMBL/GenBank/DDBJ databases">
        <title>G. obscuriglobus.</title>
        <authorList>
            <person name="Franke J."/>
            <person name="Blomberg W."/>
            <person name="Selmecki A."/>
        </authorList>
    </citation>
    <scope>NUCLEOTIDE SEQUENCE [LARGE SCALE GENOMIC DNA]</scope>
    <source>
        <strain evidence="2 3">DSM 5831</strain>
    </source>
</reference>
<dbReference type="AlphaFoldDB" id="A0A2Z3H256"/>
<feature type="region of interest" description="Disordered" evidence="1">
    <location>
        <begin position="83"/>
        <end position="108"/>
    </location>
</feature>
<dbReference type="Proteomes" id="UP000245802">
    <property type="component" value="Chromosome"/>
</dbReference>
<gene>
    <name evidence="2" type="ORF">C1280_30295</name>
</gene>
<evidence type="ECO:0000313" key="3">
    <source>
        <dbReference type="Proteomes" id="UP000245802"/>
    </source>
</evidence>
<organism evidence="2 3">
    <name type="scientific">Gemmata obscuriglobus</name>
    <dbReference type="NCBI Taxonomy" id="114"/>
    <lineage>
        <taxon>Bacteria</taxon>
        <taxon>Pseudomonadati</taxon>
        <taxon>Planctomycetota</taxon>
        <taxon>Planctomycetia</taxon>
        <taxon>Gemmatales</taxon>
        <taxon>Gemmataceae</taxon>
        <taxon>Gemmata</taxon>
    </lineage>
</organism>
<dbReference type="EMBL" id="CP025958">
    <property type="protein sequence ID" value="AWM40859.1"/>
    <property type="molecule type" value="Genomic_DNA"/>
</dbReference>
<evidence type="ECO:0000313" key="2">
    <source>
        <dbReference type="EMBL" id="AWM40859.1"/>
    </source>
</evidence>
<dbReference type="KEGG" id="gog:C1280_30295"/>
<keyword evidence="3" id="KW-1185">Reference proteome</keyword>
<sequence>MCALPTLALVTLFELVGASPQQPPQQLGADIRSRLLDSHRQLLASTEKTRKALERRADAGWSRQIARYRGYEAELKRQIAALEEGQLPTDAPPAAGPVPARPKPPVCD</sequence>
<evidence type="ECO:0000256" key="1">
    <source>
        <dbReference type="SAM" id="MobiDB-lite"/>
    </source>
</evidence>
<name>A0A2Z3H256_9BACT</name>